<name>A0A3N4MIF3_9BACT</name>
<dbReference type="OrthoDB" id="1376646at2"/>
<sequence>MKLTDISPAEFFGQLEKHAAEIEELPAFDNANEKIVAKLVDKKISKVEKYIASHIVPHPYKLLGLLENVPVHKMPDKYYSKYGLVKTDGATEERYRLSRFNQSLKTTISYISITDSLMDPDKAIEVNSVIEKTDFVLNKLYKLFGDSSYSISVILFLNDIPFRDGETAEMAQVLFKKGYVLSDGEDYAKISVKGAAYIERKNKPKKETKKESPLDKKLDTILEQLTKLGYGQEVIFNEIEELRELQHKLSKKSWSQLLKGKLFDLAMKELINTDTASSVYDYLTGDSLKLLK</sequence>
<keyword evidence="2" id="KW-1185">Reference proteome</keyword>
<comment type="caution">
    <text evidence="1">The sequence shown here is derived from an EMBL/GenBank/DDBJ whole genome shotgun (WGS) entry which is preliminary data.</text>
</comment>
<dbReference type="RefSeq" id="WP_120517862.1">
    <property type="nucleotide sequence ID" value="NZ_QXZY01000010.1"/>
</dbReference>
<organism evidence="1 2">
    <name type="scientific">Chitinophaga barathri</name>
    <dbReference type="NCBI Taxonomy" id="1647451"/>
    <lineage>
        <taxon>Bacteria</taxon>
        <taxon>Pseudomonadati</taxon>
        <taxon>Bacteroidota</taxon>
        <taxon>Chitinophagia</taxon>
        <taxon>Chitinophagales</taxon>
        <taxon>Chitinophagaceae</taxon>
        <taxon>Chitinophaga</taxon>
    </lineage>
</organism>
<accession>A0A3N4MIF3</accession>
<gene>
    <name evidence="1" type="ORF">EG028_17125</name>
</gene>
<dbReference type="EMBL" id="RMBX01000009">
    <property type="protein sequence ID" value="RPD39850.1"/>
    <property type="molecule type" value="Genomic_DNA"/>
</dbReference>
<evidence type="ECO:0000313" key="2">
    <source>
        <dbReference type="Proteomes" id="UP000279089"/>
    </source>
</evidence>
<proteinExistence type="predicted"/>
<reference evidence="2" key="1">
    <citation type="submission" date="2018-11" db="EMBL/GenBank/DDBJ databases">
        <title>Chitinophaga lutea sp.nov., isolate from arsenic contaminated soil.</title>
        <authorList>
            <person name="Zong Y."/>
        </authorList>
    </citation>
    <scope>NUCLEOTIDE SEQUENCE [LARGE SCALE GENOMIC DNA]</scope>
    <source>
        <strain evidence="2">YLT18</strain>
    </source>
</reference>
<evidence type="ECO:0000313" key="1">
    <source>
        <dbReference type="EMBL" id="RPD39850.1"/>
    </source>
</evidence>
<dbReference type="AlphaFoldDB" id="A0A3N4MIF3"/>
<dbReference type="Proteomes" id="UP000279089">
    <property type="component" value="Unassembled WGS sequence"/>
</dbReference>
<protein>
    <submittedName>
        <fullName evidence="1">Uncharacterized protein</fullName>
    </submittedName>
</protein>